<reference evidence="2" key="1">
    <citation type="submission" date="2021-10" db="EMBL/GenBank/DDBJ databases">
        <title>Melipona bicolor Genome sequencing and assembly.</title>
        <authorList>
            <person name="Araujo N.S."/>
            <person name="Arias M.C."/>
        </authorList>
    </citation>
    <scope>NUCLEOTIDE SEQUENCE</scope>
    <source>
        <strain evidence="2">USP_2M_L1-L4_2017</strain>
        <tissue evidence="2">Whole body</tissue>
    </source>
</reference>
<accession>A0AA40KIN9</accession>
<protein>
    <submittedName>
        <fullName evidence="2">Uncharacterized protein</fullName>
    </submittedName>
</protein>
<name>A0AA40KIN9_9HYME</name>
<comment type="caution">
    <text evidence="2">The sequence shown here is derived from an EMBL/GenBank/DDBJ whole genome shotgun (WGS) entry which is preliminary data.</text>
</comment>
<feature type="region of interest" description="Disordered" evidence="1">
    <location>
        <begin position="42"/>
        <end position="72"/>
    </location>
</feature>
<evidence type="ECO:0000313" key="2">
    <source>
        <dbReference type="EMBL" id="KAK1121809.1"/>
    </source>
</evidence>
<sequence length="122" mass="13424">MGKDNSSCSGHYENRRLGGFGERVRQIAADLFNVCEAWSDKPTDWRNARTSDALHTRSKPIDEGSSPKPGPPWVAIVHGKWHERSAAAWHTHGNFGERAAPSTELLRKVVSPANSYTTPSGN</sequence>
<organism evidence="2 3">
    <name type="scientific">Melipona bicolor</name>
    <dbReference type="NCBI Taxonomy" id="60889"/>
    <lineage>
        <taxon>Eukaryota</taxon>
        <taxon>Metazoa</taxon>
        <taxon>Ecdysozoa</taxon>
        <taxon>Arthropoda</taxon>
        <taxon>Hexapoda</taxon>
        <taxon>Insecta</taxon>
        <taxon>Pterygota</taxon>
        <taxon>Neoptera</taxon>
        <taxon>Endopterygota</taxon>
        <taxon>Hymenoptera</taxon>
        <taxon>Apocrita</taxon>
        <taxon>Aculeata</taxon>
        <taxon>Apoidea</taxon>
        <taxon>Anthophila</taxon>
        <taxon>Apidae</taxon>
        <taxon>Melipona</taxon>
    </lineage>
</organism>
<dbReference type="Proteomes" id="UP001177670">
    <property type="component" value="Unassembled WGS sequence"/>
</dbReference>
<gene>
    <name evidence="2" type="ORF">K0M31_010120</name>
</gene>
<keyword evidence="3" id="KW-1185">Reference proteome</keyword>
<dbReference type="EMBL" id="JAHYIQ010000025">
    <property type="protein sequence ID" value="KAK1121809.1"/>
    <property type="molecule type" value="Genomic_DNA"/>
</dbReference>
<evidence type="ECO:0000256" key="1">
    <source>
        <dbReference type="SAM" id="MobiDB-lite"/>
    </source>
</evidence>
<feature type="compositionally biased region" description="Basic and acidic residues" evidence="1">
    <location>
        <begin position="42"/>
        <end position="62"/>
    </location>
</feature>
<dbReference type="AlphaFoldDB" id="A0AA40KIN9"/>
<evidence type="ECO:0000313" key="3">
    <source>
        <dbReference type="Proteomes" id="UP001177670"/>
    </source>
</evidence>
<proteinExistence type="predicted"/>